<reference evidence="3 4" key="1">
    <citation type="submission" date="2019-12" db="EMBL/GenBank/DDBJ databases">
        <title>Novel species isolated from a subtropical stream in China.</title>
        <authorList>
            <person name="Lu H."/>
        </authorList>
    </citation>
    <scope>NUCLEOTIDE SEQUENCE [LARGE SCALE GENOMIC DNA]</scope>
    <source>
        <strain evidence="3 4">DS3</strain>
    </source>
</reference>
<feature type="compositionally biased region" description="Pro residues" evidence="1">
    <location>
        <begin position="251"/>
        <end position="264"/>
    </location>
</feature>
<proteinExistence type="predicted"/>
<feature type="compositionally biased region" description="Polar residues" evidence="1">
    <location>
        <begin position="198"/>
        <end position="207"/>
    </location>
</feature>
<organism evidence="3 4">
    <name type="scientific">Pseudoduganella guangdongensis</name>
    <dbReference type="NCBI Taxonomy" id="2692179"/>
    <lineage>
        <taxon>Bacteria</taxon>
        <taxon>Pseudomonadati</taxon>
        <taxon>Pseudomonadota</taxon>
        <taxon>Betaproteobacteria</taxon>
        <taxon>Burkholderiales</taxon>
        <taxon>Oxalobacteraceae</taxon>
        <taxon>Telluria group</taxon>
        <taxon>Pseudoduganella</taxon>
    </lineage>
</organism>
<sequence length="443" mass="46642">MLSKYIIATGLLVSTTLAWGGEAGRVVFVTGQVQVGKQAAKLEAAVNEGDEIRTGADGAIYIKTVDAGFLVLRPNSTARIVTYKVDAANPANTKVKLELTQGVARAISGQGVKLARQNFRFNTPVAAIGVRGTDFVVYTDQQTSRVVVHSGGVVMAPFAGACTAEGVGPCEGSASRELFAGQAGMLLQVQRGQAAPQLLNNPSLSPDQTEKPRPDEPAGKVTTASTVTTGTVNLDPQKIEQALSNVRPAVDPTPTPTPDPTPKPPVVVPPIVVVDPPVPKPQEVFWGRWQTVAGQAVMPEAIRQNTTDVVAFEGQYAVARLKGATLVMPKEGTVAFSLVNSEASMLRANGEEMSANVESGKLAINFVNRTFDTGLVVTADQRSYDVNGKGTIDLRGQMESSSASATRIKGFISGPNVEEAGYVFRNSQTPGVTLIGATTWKKN</sequence>
<feature type="region of interest" description="Disordered" evidence="1">
    <location>
        <begin position="245"/>
        <end position="264"/>
    </location>
</feature>
<gene>
    <name evidence="3" type="ORF">GTP41_09705</name>
</gene>
<dbReference type="AlphaFoldDB" id="A0A6N9HFP5"/>
<evidence type="ECO:0000259" key="2">
    <source>
        <dbReference type="Pfam" id="PF04773"/>
    </source>
</evidence>
<feature type="domain" description="FecR protein" evidence="2">
    <location>
        <begin position="50"/>
        <end position="153"/>
    </location>
</feature>
<dbReference type="Pfam" id="PF04773">
    <property type="entry name" value="FecR"/>
    <property type="match status" value="1"/>
</dbReference>
<evidence type="ECO:0000313" key="3">
    <source>
        <dbReference type="EMBL" id="MYN02374.1"/>
    </source>
</evidence>
<name>A0A6N9HFP5_9BURK</name>
<dbReference type="EMBL" id="WWCJ01000006">
    <property type="protein sequence ID" value="MYN02374.1"/>
    <property type="molecule type" value="Genomic_DNA"/>
</dbReference>
<dbReference type="PANTHER" id="PTHR38731">
    <property type="entry name" value="LIPL45-RELATED LIPOPROTEIN-RELATED"/>
    <property type="match status" value="1"/>
</dbReference>
<keyword evidence="4" id="KW-1185">Reference proteome</keyword>
<comment type="caution">
    <text evidence="3">The sequence shown here is derived from an EMBL/GenBank/DDBJ whole genome shotgun (WGS) entry which is preliminary data.</text>
</comment>
<dbReference type="Proteomes" id="UP000448575">
    <property type="component" value="Unassembled WGS sequence"/>
</dbReference>
<evidence type="ECO:0000313" key="4">
    <source>
        <dbReference type="Proteomes" id="UP000448575"/>
    </source>
</evidence>
<dbReference type="RefSeq" id="WP_161025379.1">
    <property type="nucleotide sequence ID" value="NZ_WWCJ01000006.1"/>
</dbReference>
<feature type="compositionally biased region" description="Basic and acidic residues" evidence="1">
    <location>
        <begin position="208"/>
        <end position="218"/>
    </location>
</feature>
<protein>
    <recommendedName>
        <fullName evidence="2">FecR protein domain-containing protein</fullName>
    </recommendedName>
</protein>
<dbReference type="PANTHER" id="PTHR38731:SF3">
    <property type="entry name" value="BLL6125 PROTEIN"/>
    <property type="match status" value="1"/>
</dbReference>
<feature type="region of interest" description="Disordered" evidence="1">
    <location>
        <begin position="197"/>
        <end position="225"/>
    </location>
</feature>
<accession>A0A6N9HFP5</accession>
<dbReference type="InterPro" id="IPR006860">
    <property type="entry name" value="FecR"/>
</dbReference>
<evidence type="ECO:0000256" key="1">
    <source>
        <dbReference type="SAM" id="MobiDB-lite"/>
    </source>
</evidence>